<evidence type="ECO:0000256" key="1">
    <source>
        <dbReference type="SAM" id="MobiDB-lite"/>
    </source>
</evidence>
<name>A0A2S2NLE7_SCHGA</name>
<dbReference type="AlphaFoldDB" id="A0A2S2NLE7"/>
<sequence>MADVKAGPDDNNVYLSLMTIGKDCVSYKAKDRPEMEQVLRKLDCVMLQEKHQSTIRHSYLPTFQYEMQMRKLSTPSGSYHPQPWLFSPVPSNQLLKPNTSPVPHFGALTVPDQIEGVVVPQIEIKNNCLKVTSNPTSIRSTNTSPSINESLSDSRLTNNSNQDSTSTPQFVESKLQTSVEKKNSAWNNSIPGECDELPLISELRLQSNQNSV</sequence>
<feature type="region of interest" description="Disordered" evidence="1">
    <location>
        <begin position="133"/>
        <end position="170"/>
    </location>
</feature>
<reference evidence="2" key="1">
    <citation type="submission" date="2018-04" db="EMBL/GenBank/DDBJ databases">
        <title>Transcriptome of Schizaphis graminum biotype I.</title>
        <authorList>
            <person name="Scully E.D."/>
            <person name="Geib S.M."/>
            <person name="Palmer N.A."/>
            <person name="Koch K."/>
            <person name="Bradshaw J."/>
            <person name="Heng-Moss T."/>
            <person name="Sarath G."/>
        </authorList>
    </citation>
    <scope>NUCLEOTIDE SEQUENCE</scope>
</reference>
<evidence type="ECO:0000313" key="2">
    <source>
        <dbReference type="EMBL" id="MBY17967.1"/>
    </source>
</evidence>
<organism evidence="2">
    <name type="scientific">Schizaphis graminum</name>
    <name type="common">Green bug aphid</name>
    <dbReference type="NCBI Taxonomy" id="13262"/>
    <lineage>
        <taxon>Eukaryota</taxon>
        <taxon>Metazoa</taxon>
        <taxon>Ecdysozoa</taxon>
        <taxon>Arthropoda</taxon>
        <taxon>Hexapoda</taxon>
        <taxon>Insecta</taxon>
        <taxon>Pterygota</taxon>
        <taxon>Neoptera</taxon>
        <taxon>Paraneoptera</taxon>
        <taxon>Hemiptera</taxon>
        <taxon>Sternorrhyncha</taxon>
        <taxon>Aphidomorpha</taxon>
        <taxon>Aphidoidea</taxon>
        <taxon>Aphididae</taxon>
        <taxon>Aphidini</taxon>
        <taxon>Schizaphis</taxon>
    </lineage>
</organism>
<dbReference type="EMBL" id="GGMR01005348">
    <property type="protein sequence ID" value="MBY17967.1"/>
    <property type="molecule type" value="Transcribed_RNA"/>
</dbReference>
<accession>A0A2S2NLE7</accession>
<protein>
    <submittedName>
        <fullName evidence="2">Uncharacterized protein</fullName>
    </submittedName>
</protein>
<proteinExistence type="predicted"/>
<gene>
    <name evidence="2" type="ORF">g.131362</name>
</gene>